<evidence type="ECO:0000256" key="1">
    <source>
        <dbReference type="SAM" id="Phobius"/>
    </source>
</evidence>
<keyword evidence="1" id="KW-1133">Transmembrane helix</keyword>
<dbReference type="AlphaFoldDB" id="N8QCW3"/>
<feature type="transmembrane region" description="Helical" evidence="1">
    <location>
        <begin position="89"/>
        <end position="106"/>
    </location>
</feature>
<dbReference type="HOGENOM" id="CLU_1944017_0_0_6"/>
<keyword evidence="1" id="KW-0472">Membrane</keyword>
<dbReference type="EMBL" id="APOH01000015">
    <property type="protein sequence ID" value="ENU19119.1"/>
    <property type="molecule type" value="Genomic_DNA"/>
</dbReference>
<accession>N8QCW3</accession>
<evidence type="ECO:0000313" key="3">
    <source>
        <dbReference type="Proteomes" id="UP000013086"/>
    </source>
</evidence>
<comment type="caution">
    <text evidence="2">The sequence shown here is derived from an EMBL/GenBank/DDBJ whole genome shotgun (WGS) entry which is preliminary data.</text>
</comment>
<reference evidence="2 3" key="1">
    <citation type="submission" date="2013-02" db="EMBL/GenBank/DDBJ databases">
        <title>The Genome Sequence of Acinetobacter sp. ANC 3994.</title>
        <authorList>
            <consortium name="The Broad Institute Genome Sequencing Platform"/>
            <consortium name="The Broad Institute Genome Sequencing Center for Infectious Disease"/>
            <person name="Cerqueira G."/>
            <person name="Feldgarden M."/>
            <person name="Courvalin P."/>
            <person name="Perichon B."/>
            <person name="Grillot-Courvalin C."/>
            <person name="Clermont D."/>
            <person name="Rocha E."/>
            <person name="Yoon E.-J."/>
            <person name="Nemec A."/>
            <person name="Walker B."/>
            <person name="Young S.K."/>
            <person name="Zeng Q."/>
            <person name="Gargeya S."/>
            <person name="Fitzgerald M."/>
            <person name="Haas B."/>
            <person name="Abouelleil A."/>
            <person name="Alvarado L."/>
            <person name="Arachchi H.M."/>
            <person name="Berlin A.M."/>
            <person name="Chapman S.B."/>
            <person name="Dewar J."/>
            <person name="Goldberg J."/>
            <person name="Griggs A."/>
            <person name="Gujja S."/>
            <person name="Hansen M."/>
            <person name="Howarth C."/>
            <person name="Imamovic A."/>
            <person name="Larimer J."/>
            <person name="McCowan C."/>
            <person name="Murphy C."/>
            <person name="Neiman D."/>
            <person name="Pearson M."/>
            <person name="Priest M."/>
            <person name="Roberts A."/>
            <person name="Saif S."/>
            <person name="Shea T."/>
            <person name="Sisk P."/>
            <person name="Sykes S."/>
            <person name="Wortman J."/>
            <person name="Nusbaum C."/>
            <person name="Birren B."/>
        </authorList>
    </citation>
    <scope>NUCLEOTIDE SEQUENCE [LARGE SCALE GENOMIC DNA]</scope>
    <source>
        <strain evidence="2 3">ANC 3994</strain>
    </source>
</reference>
<name>N8QCW3_9GAMM</name>
<dbReference type="Proteomes" id="UP000013086">
    <property type="component" value="Unassembled WGS sequence"/>
</dbReference>
<sequence length="129" mass="15452">MIWNAFSKLVKKKLIKKIKAATKTIENNIFNKYLTLYLLMNIKTVYIRRLNVKFIKNIMRANITGKKTRNETIKPNICNIQKIRQNPFIVLYIHYFYIINIIQIILNKQEYGFNFLLENHETSIVCPIK</sequence>
<proteinExistence type="predicted"/>
<organism evidence="2 3">
    <name type="scientific">Acinetobacter bohemicus ANC 3994</name>
    <dbReference type="NCBI Taxonomy" id="1217715"/>
    <lineage>
        <taxon>Bacteria</taxon>
        <taxon>Pseudomonadati</taxon>
        <taxon>Pseudomonadota</taxon>
        <taxon>Gammaproteobacteria</taxon>
        <taxon>Moraxellales</taxon>
        <taxon>Moraxellaceae</taxon>
        <taxon>Acinetobacter</taxon>
    </lineage>
</organism>
<protein>
    <submittedName>
        <fullName evidence="2">Uncharacterized protein</fullName>
    </submittedName>
</protein>
<keyword evidence="1" id="KW-0812">Transmembrane</keyword>
<evidence type="ECO:0000313" key="2">
    <source>
        <dbReference type="EMBL" id="ENU19119.1"/>
    </source>
</evidence>
<gene>
    <name evidence="2" type="ORF">F994_01974</name>
</gene>